<accession>A0ABS4PTQ2</accession>
<evidence type="ECO:0000313" key="1">
    <source>
        <dbReference type="EMBL" id="MBP2182808.1"/>
    </source>
</evidence>
<name>A0ABS4PTQ2_9PSEU</name>
<dbReference type="Proteomes" id="UP000741013">
    <property type="component" value="Unassembled WGS sequence"/>
</dbReference>
<protein>
    <recommendedName>
        <fullName evidence="3">ANTAR domain-containing protein</fullName>
    </recommendedName>
</protein>
<reference evidence="1 2" key="1">
    <citation type="submission" date="2021-03" db="EMBL/GenBank/DDBJ databases">
        <title>Sequencing the genomes of 1000 actinobacteria strains.</title>
        <authorList>
            <person name="Klenk H.-P."/>
        </authorList>
    </citation>
    <scope>NUCLEOTIDE SEQUENCE [LARGE SCALE GENOMIC DNA]</scope>
    <source>
        <strain evidence="1 2">DSM 45510</strain>
    </source>
</reference>
<gene>
    <name evidence="1" type="ORF">JOM49_004334</name>
</gene>
<organism evidence="1 2">
    <name type="scientific">Amycolatopsis magusensis</name>
    <dbReference type="NCBI Taxonomy" id="882444"/>
    <lineage>
        <taxon>Bacteria</taxon>
        <taxon>Bacillati</taxon>
        <taxon>Actinomycetota</taxon>
        <taxon>Actinomycetes</taxon>
        <taxon>Pseudonocardiales</taxon>
        <taxon>Pseudonocardiaceae</taxon>
        <taxon>Amycolatopsis</taxon>
    </lineage>
</organism>
<comment type="caution">
    <text evidence="1">The sequence shown here is derived from an EMBL/GenBank/DDBJ whole genome shotgun (WGS) entry which is preliminary data.</text>
</comment>
<keyword evidence="2" id="KW-1185">Reference proteome</keyword>
<evidence type="ECO:0008006" key="3">
    <source>
        <dbReference type="Google" id="ProtNLM"/>
    </source>
</evidence>
<sequence length="36" mass="3830">MHHLNADQLAETLALALGALGHDVAQAISMFRCSHS</sequence>
<evidence type="ECO:0000313" key="2">
    <source>
        <dbReference type="Proteomes" id="UP000741013"/>
    </source>
</evidence>
<dbReference type="EMBL" id="JAGGMS010000001">
    <property type="protein sequence ID" value="MBP2182808.1"/>
    <property type="molecule type" value="Genomic_DNA"/>
</dbReference>
<proteinExistence type="predicted"/>